<dbReference type="InterPro" id="IPR011330">
    <property type="entry name" value="Glyco_hydro/deAcase_b/a-brl"/>
</dbReference>
<dbReference type="Pfam" id="PF01522">
    <property type="entry name" value="Polysacc_deac_1"/>
    <property type="match status" value="1"/>
</dbReference>
<evidence type="ECO:0000256" key="1">
    <source>
        <dbReference type="ARBA" id="ARBA00003236"/>
    </source>
</evidence>
<dbReference type="PANTHER" id="PTHR34216:SF7">
    <property type="entry name" value="POLY-BETA-1,6-N-ACETYL-D-GLUCOSAMINE N-DEACETYLASE"/>
    <property type="match status" value="1"/>
</dbReference>
<dbReference type="GO" id="GO:0016810">
    <property type="term" value="F:hydrolase activity, acting on carbon-nitrogen (but not peptide) bonds"/>
    <property type="evidence" value="ECO:0007669"/>
    <property type="project" value="InterPro"/>
</dbReference>
<evidence type="ECO:0000313" key="8">
    <source>
        <dbReference type="Proteomes" id="UP000004386"/>
    </source>
</evidence>
<comment type="caution">
    <text evidence="7">The sequence shown here is derived from an EMBL/GenBank/DDBJ whole genome shotgun (WGS) entry which is preliminary data.</text>
</comment>
<dbReference type="PANTHER" id="PTHR34216">
    <property type="match status" value="1"/>
</dbReference>
<dbReference type="Gene3D" id="3.20.20.370">
    <property type="entry name" value="Glycoside hydrolase/deacetylase"/>
    <property type="match status" value="1"/>
</dbReference>
<reference evidence="7 8" key="1">
    <citation type="submission" date="2009-05" db="EMBL/GenBank/DDBJ databases">
        <authorList>
            <person name="Setubal J.C."/>
            <person name="Boyle S."/>
            <person name="Crasta O.R."/>
            <person name="Gillespie J.J."/>
            <person name="Kenyon R.W."/>
            <person name="Lu J."/>
            <person name="Mane S."/>
            <person name="Nagrani S."/>
            <person name="Shallom J.M."/>
            <person name="Shallom S."/>
            <person name="Shukla M."/>
            <person name="Snyder E.E."/>
            <person name="Sobral B.W."/>
            <person name="Wattam A.R."/>
            <person name="Will R."/>
            <person name="Williams K."/>
            <person name="Yoo H."/>
            <person name="Munk C."/>
            <person name="Tapia R."/>
            <person name="Green L."/>
            <person name="Rogers Y."/>
            <person name="Detter J.C."/>
            <person name="Bruce D."/>
            <person name="Brettin T.S."/>
            <person name="Tsolis R."/>
        </authorList>
    </citation>
    <scope>NUCLEOTIDE SEQUENCE [LARGE SCALE GENOMIC DNA]</scope>
    <source>
        <strain evidence="7 8">LMG 3301</strain>
    </source>
</reference>
<evidence type="ECO:0000256" key="5">
    <source>
        <dbReference type="ARBA" id="ARBA00032976"/>
    </source>
</evidence>
<dbReference type="HOGENOM" id="CLU_030024_1_2_5"/>
<evidence type="ECO:0000256" key="2">
    <source>
        <dbReference type="ARBA" id="ARBA00010973"/>
    </source>
</evidence>
<gene>
    <name evidence="7" type="ORF">OINT_1001990</name>
</gene>
<dbReference type="Proteomes" id="UP000004386">
    <property type="component" value="Unassembled WGS sequence"/>
</dbReference>
<keyword evidence="4" id="KW-0732">Signal</keyword>
<evidence type="ECO:0000313" key="7">
    <source>
        <dbReference type="EMBL" id="EEQ96550.1"/>
    </source>
</evidence>
<dbReference type="GO" id="GO:0005975">
    <property type="term" value="P:carbohydrate metabolic process"/>
    <property type="evidence" value="ECO:0007669"/>
    <property type="project" value="InterPro"/>
</dbReference>
<name>C4WGS2_9HYPH</name>
<organism evidence="7 8">
    <name type="scientific">Brucella intermedia LMG 3301</name>
    <dbReference type="NCBI Taxonomy" id="641118"/>
    <lineage>
        <taxon>Bacteria</taxon>
        <taxon>Pseudomonadati</taxon>
        <taxon>Pseudomonadota</taxon>
        <taxon>Alphaproteobacteria</taxon>
        <taxon>Hyphomicrobiales</taxon>
        <taxon>Brucellaceae</taxon>
        <taxon>Brucella/Ochrobactrum group</taxon>
        <taxon>Brucella</taxon>
    </lineage>
</organism>
<evidence type="ECO:0000256" key="3">
    <source>
        <dbReference type="ARBA" id="ARBA00020071"/>
    </source>
</evidence>
<comment type="similarity">
    <text evidence="2">Belongs to the polysaccharide deacetylase family.</text>
</comment>
<proteinExistence type="inferred from homology"/>
<dbReference type="InterPro" id="IPR051398">
    <property type="entry name" value="Polysacch_Deacetylase"/>
</dbReference>
<evidence type="ECO:0000256" key="4">
    <source>
        <dbReference type="ARBA" id="ARBA00022729"/>
    </source>
</evidence>
<dbReference type="PROSITE" id="PS51677">
    <property type="entry name" value="NODB"/>
    <property type="match status" value="1"/>
</dbReference>
<comment type="function">
    <text evidence="1">Is involved in generating a small heat-stable compound (Nod), an acylated oligomer of N-acetylglucosamine, that stimulates mitosis in various plant protoplasts.</text>
</comment>
<dbReference type="InterPro" id="IPR002509">
    <property type="entry name" value="NODB_dom"/>
</dbReference>
<dbReference type="CDD" id="cd10968">
    <property type="entry name" value="CE4_Mlr8448_like_5s"/>
    <property type="match status" value="1"/>
</dbReference>
<feature type="domain" description="NodB homology" evidence="6">
    <location>
        <begin position="130"/>
        <end position="378"/>
    </location>
</feature>
<protein>
    <recommendedName>
        <fullName evidence="3">Chitooligosaccharide deacetylase</fullName>
    </recommendedName>
    <alternativeName>
        <fullName evidence="5">Nodulation protein B</fullName>
    </alternativeName>
</protein>
<evidence type="ECO:0000259" key="6">
    <source>
        <dbReference type="PROSITE" id="PS51677"/>
    </source>
</evidence>
<dbReference type="SUPFAM" id="SSF88713">
    <property type="entry name" value="Glycoside hydrolase/deacetylase"/>
    <property type="match status" value="1"/>
</dbReference>
<dbReference type="AlphaFoldDB" id="C4WGS2"/>
<accession>C4WGS2</accession>
<dbReference type="EMBL" id="ACQA01000001">
    <property type="protein sequence ID" value="EEQ96550.1"/>
    <property type="molecule type" value="Genomic_DNA"/>
</dbReference>
<sequence>MQFTRGDVIAIGQRGQGSSRWSLWGEKNQAMSLRSIKGSLKYPLIRAGLEAIAFSGAEALFPSAGGRGVVFTMHHVKPEEATDRLDPNAILSITPQTLEMAIEASLEAGLVPVHLHDLPKLLSEPDNRQKYVAFTLDDGYRNNAEFAAPVFERHNIPYTIFITTGFVERTRSMWWRTSAALVTEADGFRFDFGGGTVDVRAQSQGQKSAAFARLVQFMQHFDEDEAVARIDAAAKMAGIDPISLVDESVMNASELHDLARDPLVHLGAHTVTHVNLRRVDDDRLAREIADSTASVENYTGYRPRSFAYPYGWKTAVGEREIEAVSKAGFDVGVTTQPSVLQQSGVMLVAAIPRISLNGYFQKKRYIKALLTGLPFKLI</sequence>